<dbReference type="EMBL" id="CABPSX010000010">
    <property type="protein sequence ID" value="VVG73218.1"/>
    <property type="molecule type" value="Genomic_DNA"/>
</dbReference>
<dbReference type="STRING" id="93218.XM39_23640"/>
<dbReference type="OrthoDB" id="573392at2"/>
<dbReference type="EMBL" id="RWHX01000013">
    <property type="protein sequence ID" value="RSK82398.1"/>
    <property type="molecule type" value="Genomic_DNA"/>
</dbReference>
<organism evidence="3 5">
    <name type="scientific">Pandoraea apista</name>
    <dbReference type="NCBI Taxonomy" id="93218"/>
    <lineage>
        <taxon>Bacteria</taxon>
        <taxon>Pseudomonadati</taxon>
        <taxon>Pseudomonadota</taxon>
        <taxon>Betaproteobacteria</taxon>
        <taxon>Burkholderiales</taxon>
        <taxon>Burkholderiaceae</taxon>
        <taxon>Pandoraea</taxon>
    </lineage>
</organism>
<accession>A0A0B5FAQ0</accession>
<sequence length="102" mass="10881">MPNVSLLKSLARKDGATVRMFIDGTPVDVPTDMNVAAALLFAGVTACRTTPVTGSERAPFCMMGVCFDCLVEIDGVPNRQGCMTPVREGMQVRRMDGARSVA</sequence>
<evidence type="ECO:0000313" key="5">
    <source>
        <dbReference type="Proteomes" id="UP000364291"/>
    </source>
</evidence>
<dbReference type="Proteomes" id="UP000364291">
    <property type="component" value="Unassembled WGS sequence"/>
</dbReference>
<protein>
    <submittedName>
        <fullName evidence="2">(2Fe-2S)-binding protein</fullName>
    </submittedName>
    <submittedName>
        <fullName evidence="3">Sarcosine oxidase subunit alpha</fullName>
    </submittedName>
</protein>
<name>A0A0B5FAQ0_9BURK</name>
<dbReference type="GeneID" id="47015362"/>
<keyword evidence="4" id="KW-1185">Reference proteome</keyword>
<evidence type="ECO:0000313" key="2">
    <source>
        <dbReference type="EMBL" id="RSK82398.1"/>
    </source>
</evidence>
<reference evidence="3 5" key="2">
    <citation type="submission" date="2019-08" db="EMBL/GenBank/DDBJ databases">
        <authorList>
            <person name="Peeters C."/>
        </authorList>
    </citation>
    <scope>NUCLEOTIDE SEQUENCE [LARGE SCALE GENOMIC DNA]</scope>
    <source>
        <strain evidence="3 5">LMG 18089</strain>
    </source>
</reference>
<dbReference type="SUPFAM" id="SSF54292">
    <property type="entry name" value="2Fe-2S ferredoxin-like"/>
    <property type="match status" value="1"/>
</dbReference>
<keyword evidence="1" id="KW-0560">Oxidoreductase</keyword>
<reference evidence="2 4" key="1">
    <citation type="submission" date="2018-12" db="EMBL/GenBank/DDBJ databases">
        <title>Whole genome sequence of a Pandoraea apista isolate from a patient with cystic fibrosis.</title>
        <authorList>
            <person name="Kenna D.T."/>
            <person name="Turton J.F."/>
        </authorList>
    </citation>
    <scope>NUCLEOTIDE SEQUENCE [LARGE SCALE GENOMIC DNA]</scope>
    <source>
        <strain evidence="2 4">Pa13324</strain>
    </source>
</reference>
<dbReference type="GO" id="GO:0051536">
    <property type="term" value="F:iron-sulfur cluster binding"/>
    <property type="evidence" value="ECO:0007669"/>
    <property type="project" value="InterPro"/>
</dbReference>
<dbReference type="Proteomes" id="UP000270216">
    <property type="component" value="Unassembled WGS sequence"/>
</dbReference>
<evidence type="ECO:0000313" key="4">
    <source>
        <dbReference type="Proteomes" id="UP000270216"/>
    </source>
</evidence>
<proteinExistence type="predicted"/>
<dbReference type="GO" id="GO:0016491">
    <property type="term" value="F:oxidoreductase activity"/>
    <property type="evidence" value="ECO:0007669"/>
    <property type="project" value="UniProtKB-KW"/>
</dbReference>
<dbReference type="Gene3D" id="3.10.20.440">
    <property type="entry name" value="2Fe-2S iron-sulphur cluster binding domain, sarcosine oxidase, alpha subunit, N-terminal domain"/>
    <property type="match status" value="1"/>
</dbReference>
<dbReference type="Pfam" id="PF13510">
    <property type="entry name" value="Fer2_4"/>
    <property type="match status" value="1"/>
</dbReference>
<evidence type="ECO:0000256" key="1">
    <source>
        <dbReference type="ARBA" id="ARBA00023002"/>
    </source>
</evidence>
<evidence type="ECO:0000313" key="3">
    <source>
        <dbReference type="EMBL" id="VVG73218.1"/>
    </source>
</evidence>
<dbReference type="RefSeq" id="WP_042116628.1">
    <property type="nucleotide sequence ID" value="NZ_CABPSX010000010.1"/>
</dbReference>
<dbReference type="AlphaFoldDB" id="A0A0B5FAQ0"/>
<dbReference type="InterPro" id="IPR042204">
    <property type="entry name" value="2Fe-2S-bd_N"/>
</dbReference>
<dbReference type="InterPro" id="IPR036010">
    <property type="entry name" value="2Fe-2S_ferredoxin-like_sf"/>
</dbReference>
<gene>
    <name evidence="2" type="ORF">EJE83_09790</name>
    <name evidence="3" type="ORF">PAP18089_04221</name>
</gene>
<dbReference type="KEGG" id="papi:SG18_23460"/>